<name>A0A9X5BCY1_9FIRM</name>
<dbReference type="EMBL" id="QZDT01000002">
    <property type="protein sequence ID" value="NBJ91461.1"/>
    <property type="molecule type" value="Genomic_DNA"/>
</dbReference>
<dbReference type="RefSeq" id="WP_160558547.1">
    <property type="nucleotide sequence ID" value="NZ_QZDT01000002.1"/>
</dbReference>
<accession>A0A9X5BCY1</accession>
<dbReference type="InterPro" id="IPR032675">
    <property type="entry name" value="LRR_dom_sf"/>
</dbReference>
<gene>
    <name evidence="2" type="ORF">D5281_02385</name>
</gene>
<dbReference type="Proteomes" id="UP001154420">
    <property type="component" value="Unassembled WGS sequence"/>
</dbReference>
<protein>
    <recommendedName>
        <fullName evidence="1">NAD glycohydrolase translocation F5/8 type C domain-containing protein</fullName>
    </recommendedName>
</protein>
<organism evidence="2 3">
    <name type="scientific">Parablautia muri</name>
    <dbReference type="NCBI Taxonomy" id="2320879"/>
    <lineage>
        <taxon>Bacteria</taxon>
        <taxon>Bacillati</taxon>
        <taxon>Bacillota</taxon>
        <taxon>Clostridia</taxon>
        <taxon>Lachnospirales</taxon>
        <taxon>Lachnospiraceae</taxon>
        <taxon>Parablautia</taxon>
    </lineage>
</organism>
<proteinExistence type="predicted"/>
<evidence type="ECO:0000313" key="3">
    <source>
        <dbReference type="Proteomes" id="UP001154420"/>
    </source>
</evidence>
<keyword evidence="3" id="KW-1185">Reference proteome</keyword>
<evidence type="ECO:0000259" key="1">
    <source>
        <dbReference type="Pfam" id="PF25302"/>
    </source>
</evidence>
<dbReference type="NCBIfam" id="NF047619">
    <property type="entry name" value="NADase_discoid"/>
    <property type="match status" value="1"/>
</dbReference>
<comment type="caution">
    <text evidence="2">The sequence shown here is derived from an EMBL/GenBank/DDBJ whole genome shotgun (WGS) entry which is preliminary data.</text>
</comment>
<sequence>MRRSILLTALSTVGVSMFCTGCGMMQKTQRQESAKYVVNCDSYMACVMTSALAPTMAFMIASAVQASAENEASKQEAGEVSQEDSYEDFYEYEIKEDDTGTPYSIIKGFKGDLGEDVAKKVKKLTQNYYYFTLPEVLEGAIVKEIAPNAFQNVDLGSYWKALSLSPALISIGEGSFQNCGITKMELKGTELSENIMTQDHDVDSIENSIGRKVSVGDRAFADNPELWGIWLSDTEPVFGREVFTGCALKQYLCYRSYQTGPEDVSKQLELYAAENGMEAVEIPAYCSDAPFVHIPKEPLTLTAEVKNFFYGESADDELFCAFTYDDNAPDFGFPEWHVPCGEFCAMSGGRYEIMASSELASQNNKYAARNLVYGRETAWAEGVPGYGIGESIRVTSSCSYSGKWDGEVFFYEGDLEPDVFDGYMRYTQICIVNGYAKSQKTWEENGRVKRMLMYVEGQPYAYLELEDTIRPQYFTLPINDIKAFEGVDVHFEFVIDEVYPGTKYEDTCLTGLVVEFMGRHGH</sequence>
<evidence type="ECO:0000313" key="2">
    <source>
        <dbReference type="EMBL" id="NBJ91461.1"/>
    </source>
</evidence>
<reference evidence="2" key="1">
    <citation type="submission" date="2018-09" db="EMBL/GenBank/DDBJ databases">
        <title>Murine metabolic-syndrome-specific gut microbial biobank.</title>
        <authorList>
            <person name="Liu C."/>
        </authorList>
    </citation>
    <scope>NUCLEOTIDE SEQUENCE</scope>
    <source>
        <strain evidence="2">D42-62</strain>
    </source>
</reference>
<dbReference type="Gene3D" id="3.80.10.10">
    <property type="entry name" value="Ribonuclease Inhibitor"/>
    <property type="match status" value="1"/>
</dbReference>
<feature type="domain" description="NAD glycohydrolase translocation F5/8 type C" evidence="1">
    <location>
        <begin position="348"/>
        <end position="393"/>
    </location>
</feature>
<feature type="domain" description="NAD glycohydrolase translocation F5/8 type C" evidence="1">
    <location>
        <begin position="420"/>
        <end position="512"/>
    </location>
</feature>
<dbReference type="AlphaFoldDB" id="A0A9X5BCY1"/>
<dbReference type="Pfam" id="PF25302">
    <property type="entry name" value="NADase_transloc"/>
    <property type="match status" value="2"/>
</dbReference>
<dbReference type="InterPro" id="IPR057561">
    <property type="entry name" value="NADase_transloc"/>
</dbReference>
<dbReference type="OrthoDB" id="9784548at2"/>